<keyword evidence="1" id="KW-0175">Coiled coil</keyword>
<name>A0A7E4WD01_PANRE</name>
<reference evidence="2" key="1">
    <citation type="journal article" date="2013" name="Genetics">
        <title>The draft genome and transcriptome of Panagrellus redivivus are shaped by the harsh demands of a free-living lifestyle.</title>
        <authorList>
            <person name="Srinivasan J."/>
            <person name="Dillman A.R."/>
            <person name="Macchietto M.G."/>
            <person name="Heikkinen L."/>
            <person name="Lakso M."/>
            <person name="Fracchia K.M."/>
            <person name="Antoshechkin I."/>
            <person name="Mortazavi A."/>
            <person name="Wong G."/>
            <person name="Sternberg P.W."/>
        </authorList>
    </citation>
    <scope>NUCLEOTIDE SEQUENCE [LARGE SCALE GENOMIC DNA]</scope>
    <source>
        <strain evidence="2">MT8872</strain>
    </source>
</reference>
<dbReference type="Proteomes" id="UP000492821">
    <property type="component" value="Unassembled WGS sequence"/>
</dbReference>
<proteinExistence type="predicted"/>
<sequence>MSAPGSDSNSAPFIKPEDAERFEEMRVKFRAIFAGQREKLAALKKQFAMLEEKCDEMQANAAGHMREMDKTKMERHEKNDRLALIKKQIREYRRQISQMKRANRMLRKRVANLLRNPTIAAALVATLVANHQQTP</sequence>
<dbReference type="WBParaSite" id="Pan_g9481.t1">
    <property type="protein sequence ID" value="Pan_g9481.t1"/>
    <property type="gene ID" value="Pan_g9481"/>
</dbReference>
<accession>A0A7E4WD01</accession>
<dbReference type="AlphaFoldDB" id="A0A7E4WD01"/>
<reference evidence="3" key="2">
    <citation type="submission" date="2020-10" db="UniProtKB">
        <authorList>
            <consortium name="WormBaseParasite"/>
        </authorList>
    </citation>
    <scope>IDENTIFICATION</scope>
</reference>
<organism evidence="2 3">
    <name type="scientific">Panagrellus redivivus</name>
    <name type="common">Microworm</name>
    <dbReference type="NCBI Taxonomy" id="6233"/>
    <lineage>
        <taxon>Eukaryota</taxon>
        <taxon>Metazoa</taxon>
        <taxon>Ecdysozoa</taxon>
        <taxon>Nematoda</taxon>
        <taxon>Chromadorea</taxon>
        <taxon>Rhabditida</taxon>
        <taxon>Tylenchina</taxon>
        <taxon>Panagrolaimomorpha</taxon>
        <taxon>Panagrolaimoidea</taxon>
        <taxon>Panagrolaimidae</taxon>
        <taxon>Panagrellus</taxon>
    </lineage>
</organism>
<evidence type="ECO:0000313" key="3">
    <source>
        <dbReference type="WBParaSite" id="Pan_g9481.t1"/>
    </source>
</evidence>
<evidence type="ECO:0000313" key="2">
    <source>
        <dbReference type="Proteomes" id="UP000492821"/>
    </source>
</evidence>
<keyword evidence="2" id="KW-1185">Reference proteome</keyword>
<evidence type="ECO:0000256" key="1">
    <source>
        <dbReference type="SAM" id="Coils"/>
    </source>
</evidence>
<feature type="coiled-coil region" evidence="1">
    <location>
        <begin position="33"/>
        <end position="116"/>
    </location>
</feature>
<protein>
    <submittedName>
        <fullName evidence="3">Uncharacterized protein</fullName>
    </submittedName>
</protein>